<feature type="domain" description="SPOR" evidence="1">
    <location>
        <begin position="19"/>
        <end position="57"/>
    </location>
</feature>
<dbReference type="GO" id="GO:0042834">
    <property type="term" value="F:peptidoglycan binding"/>
    <property type="evidence" value="ECO:0007669"/>
    <property type="project" value="InterPro"/>
</dbReference>
<dbReference type="STRING" id="83656.B1H18_08365"/>
<evidence type="ECO:0000259" key="1">
    <source>
        <dbReference type="Pfam" id="PF05036"/>
    </source>
</evidence>
<dbReference type="InterPro" id="IPR007730">
    <property type="entry name" value="SPOR-like_dom"/>
</dbReference>
<keyword evidence="3" id="KW-1185">Reference proteome</keyword>
<dbReference type="Proteomes" id="UP000190539">
    <property type="component" value="Unassembled WGS sequence"/>
</dbReference>
<evidence type="ECO:0000313" key="2">
    <source>
        <dbReference type="EMBL" id="OON81345.1"/>
    </source>
</evidence>
<dbReference type="Pfam" id="PF05036">
    <property type="entry name" value="SPOR"/>
    <property type="match status" value="1"/>
</dbReference>
<organism evidence="2 3">
    <name type="scientific">Streptomyces tsukubensis</name>
    <dbReference type="NCBI Taxonomy" id="83656"/>
    <lineage>
        <taxon>Bacteria</taxon>
        <taxon>Bacillati</taxon>
        <taxon>Actinomycetota</taxon>
        <taxon>Actinomycetes</taxon>
        <taxon>Kitasatosporales</taxon>
        <taxon>Streptomycetaceae</taxon>
        <taxon>Streptomyces</taxon>
    </lineage>
</organism>
<protein>
    <recommendedName>
        <fullName evidence="1">SPOR domain-containing protein</fullName>
    </recommendedName>
</protein>
<comment type="caution">
    <text evidence="2">The sequence shown here is derived from an EMBL/GenBank/DDBJ whole genome shotgun (WGS) entry which is preliminary data.</text>
</comment>
<dbReference type="EMBL" id="MVFC01000004">
    <property type="protein sequence ID" value="OON81345.1"/>
    <property type="molecule type" value="Genomic_DNA"/>
</dbReference>
<dbReference type="AlphaFoldDB" id="A0A1V4ADJ9"/>
<gene>
    <name evidence="2" type="ORF">B1H18_08365</name>
</gene>
<proteinExistence type="predicted"/>
<name>A0A1V4ADJ9_9ACTN</name>
<accession>A0A1V4ADJ9</accession>
<sequence>MGERRRGTMNDSGAALPWHVIRREQNGNRYRVGQYATRAEAQKLADSLDGKGGQDPLYLVEHVEHVEGGERAERGERAAERKA</sequence>
<evidence type="ECO:0000313" key="3">
    <source>
        <dbReference type="Proteomes" id="UP000190539"/>
    </source>
</evidence>
<reference evidence="2 3" key="1">
    <citation type="submission" date="2017-02" db="EMBL/GenBank/DDBJ databases">
        <title>Draft Genome Sequence of Streptomyces tsukubaensis F601, a Producer of the immunosuppressant tacrolimus FK506.</title>
        <authorList>
            <person name="Zong G."/>
            <person name="Zhong C."/>
            <person name="Fu J."/>
            <person name="Qin R."/>
            <person name="Cao G."/>
        </authorList>
    </citation>
    <scope>NUCLEOTIDE SEQUENCE [LARGE SCALE GENOMIC DNA]</scope>
    <source>
        <strain evidence="2 3">F601</strain>
    </source>
</reference>